<dbReference type="EMBL" id="MU267722">
    <property type="protein sequence ID" value="KAH7910210.1"/>
    <property type="molecule type" value="Genomic_DNA"/>
</dbReference>
<protein>
    <submittedName>
        <fullName evidence="1">Uncharacterized protein</fullName>
    </submittedName>
</protein>
<keyword evidence="2" id="KW-1185">Reference proteome</keyword>
<sequence length="208" mass="23686">MECFCWGTLNLWCHRLSAGFRPCAATLDAIDNDFTVLTKVIDTLDCCAVVALPILFTQESLSIYTCSLPRPFVSVTNHVYQPHPYDIRFRLFVESCVSKCLQWRIKPRVRDTPPPECTTQPSISPHPHYILIPQVFHAATGQITYAMFHFTHTGTVSRYESLYNIVHLKHQATGALSLIRKSRGWNARISLLSQYQAFVRRTTISPAT</sequence>
<comment type="caution">
    <text evidence="1">The sequence shown here is derived from an EMBL/GenBank/DDBJ whole genome shotgun (WGS) entry which is preliminary data.</text>
</comment>
<evidence type="ECO:0000313" key="1">
    <source>
        <dbReference type="EMBL" id="KAH7910210.1"/>
    </source>
</evidence>
<organism evidence="1 2">
    <name type="scientific">Hygrophoropsis aurantiaca</name>
    <dbReference type="NCBI Taxonomy" id="72124"/>
    <lineage>
        <taxon>Eukaryota</taxon>
        <taxon>Fungi</taxon>
        <taxon>Dikarya</taxon>
        <taxon>Basidiomycota</taxon>
        <taxon>Agaricomycotina</taxon>
        <taxon>Agaricomycetes</taxon>
        <taxon>Agaricomycetidae</taxon>
        <taxon>Boletales</taxon>
        <taxon>Coniophorineae</taxon>
        <taxon>Hygrophoropsidaceae</taxon>
        <taxon>Hygrophoropsis</taxon>
    </lineage>
</organism>
<name>A0ACB8AAW9_9AGAM</name>
<evidence type="ECO:0000313" key="2">
    <source>
        <dbReference type="Proteomes" id="UP000790377"/>
    </source>
</evidence>
<dbReference type="Proteomes" id="UP000790377">
    <property type="component" value="Unassembled WGS sequence"/>
</dbReference>
<gene>
    <name evidence="1" type="ORF">BJ138DRAFT_134242</name>
</gene>
<proteinExistence type="predicted"/>
<accession>A0ACB8AAW9</accession>
<reference evidence="1" key="1">
    <citation type="journal article" date="2021" name="New Phytol.">
        <title>Evolutionary innovations through gain and loss of genes in the ectomycorrhizal Boletales.</title>
        <authorList>
            <person name="Wu G."/>
            <person name="Miyauchi S."/>
            <person name="Morin E."/>
            <person name="Kuo A."/>
            <person name="Drula E."/>
            <person name="Varga T."/>
            <person name="Kohler A."/>
            <person name="Feng B."/>
            <person name="Cao Y."/>
            <person name="Lipzen A."/>
            <person name="Daum C."/>
            <person name="Hundley H."/>
            <person name="Pangilinan J."/>
            <person name="Johnson J."/>
            <person name="Barry K."/>
            <person name="LaButti K."/>
            <person name="Ng V."/>
            <person name="Ahrendt S."/>
            <person name="Min B."/>
            <person name="Choi I.G."/>
            <person name="Park H."/>
            <person name="Plett J.M."/>
            <person name="Magnuson J."/>
            <person name="Spatafora J.W."/>
            <person name="Nagy L.G."/>
            <person name="Henrissat B."/>
            <person name="Grigoriev I.V."/>
            <person name="Yang Z.L."/>
            <person name="Xu J."/>
            <person name="Martin F.M."/>
        </authorList>
    </citation>
    <scope>NUCLEOTIDE SEQUENCE</scope>
    <source>
        <strain evidence="1">ATCC 28755</strain>
    </source>
</reference>